<evidence type="ECO:0000256" key="4">
    <source>
        <dbReference type="ARBA" id="ARBA00022989"/>
    </source>
</evidence>
<gene>
    <name evidence="7" type="primary">lysE</name>
    <name evidence="7" type="ORF">HMPREF1318_2107</name>
</gene>
<protein>
    <submittedName>
        <fullName evidence="7">L-lysine exporter</fullName>
    </submittedName>
</protein>
<organism evidence="7 8">
    <name type="scientific">Actinomyces massiliensis F0489</name>
    <dbReference type="NCBI Taxonomy" id="1125718"/>
    <lineage>
        <taxon>Bacteria</taxon>
        <taxon>Bacillati</taxon>
        <taxon>Actinomycetota</taxon>
        <taxon>Actinomycetes</taxon>
        <taxon>Actinomycetales</taxon>
        <taxon>Actinomycetaceae</taxon>
        <taxon>Actinomyces</taxon>
    </lineage>
</organism>
<feature type="transmembrane region" description="Helical" evidence="6">
    <location>
        <begin position="204"/>
        <end position="222"/>
    </location>
</feature>
<keyword evidence="4 6" id="KW-1133">Transmembrane helix</keyword>
<evidence type="ECO:0000256" key="6">
    <source>
        <dbReference type="SAM" id="Phobius"/>
    </source>
</evidence>
<reference evidence="7 8" key="1">
    <citation type="submission" date="2012-05" db="EMBL/GenBank/DDBJ databases">
        <authorList>
            <person name="Harkins D.M."/>
            <person name="Madupu R."/>
            <person name="Durkin A.S."/>
            <person name="Torralba M."/>
            <person name="Methe B."/>
            <person name="Sutton G.G."/>
            <person name="Nelson K.E."/>
        </authorList>
    </citation>
    <scope>NUCLEOTIDE SEQUENCE [LARGE SCALE GENOMIC DNA]</scope>
    <source>
        <strain evidence="7 8">F0489</strain>
    </source>
</reference>
<feature type="transmembrane region" description="Helical" evidence="6">
    <location>
        <begin position="168"/>
        <end position="192"/>
    </location>
</feature>
<dbReference type="Pfam" id="PF01810">
    <property type="entry name" value="LysE"/>
    <property type="match status" value="1"/>
</dbReference>
<accession>J1HLY1</accession>
<dbReference type="OrthoDB" id="5638726at2"/>
<keyword evidence="3 6" id="KW-0812">Transmembrane</keyword>
<evidence type="ECO:0000256" key="5">
    <source>
        <dbReference type="ARBA" id="ARBA00023136"/>
    </source>
</evidence>
<feature type="transmembrane region" description="Helical" evidence="6">
    <location>
        <begin position="28"/>
        <end position="52"/>
    </location>
</feature>
<keyword evidence="5 6" id="KW-0472">Membrane</keyword>
<evidence type="ECO:0000256" key="2">
    <source>
        <dbReference type="ARBA" id="ARBA00022475"/>
    </source>
</evidence>
<feature type="transmembrane region" description="Helical" evidence="6">
    <location>
        <begin position="130"/>
        <end position="148"/>
    </location>
</feature>
<dbReference type="Proteomes" id="UP000002941">
    <property type="component" value="Unassembled WGS sequence"/>
</dbReference>
<dbReference type="GO" id="GO:0005886">
    <property type="term" value="C:plasma membrane"/>
    <property type="evidence" value="ECO:0007669"/>
    <property type="project" value="UniProtKB-SubCell"/>
</dbReference>
<keyword evidence="8" id="KW-1185">Reference proteome</keyword>
<name>J1HLY1_9ACTO</name>
<evidence type="ECO:0000256" key="3">
    <source>
        <dbReference type="ARBA" id="ARBA00022692"/>
    </source>
</evidence>
<dbReference type="PATRIC" id="fig|1125718.3.peg.799"/>
<evidence type="ECO:0000313" key="7">
    <source>
        <dbReference type="EMBL" id="EJF46583.1"/>
    </source>
</evidence>
<dbReference type="EMBL" id="AKFT01000056">
    <property type="protein sequence ID" value="EJF46583.1"/>
    <property type="molecule type" value="Genomic_DNA"/>
</dbReference>
<evidence type="ECO:0000256" key="1">
    <source>
        <dbReference type="ARBA" id="ARBA00004651"/>
    </source>
</evidence>
<dbReference type="eggNOG" id="COG1279">
    <property type="taxonomic scope" value="Bacteria"/>
</dbReference>
<comment type="caution">
    <text evidence="7">The sequence shown here is derived from an EMBL/GenBank/DDBJ whole genome shotgun (WGS) entry which is preliminary data.</text>
</comment>
<keyword evidence="2" id="KW-1003">Cell membrane</keyword>
<dbReference type="GO" id="GO:0015171">
    <property type="term" value="F:amino acid transmembrane transporter activity"/>
    <property type="evidence" value="ECO:0007669"/>
    <property type="project" value="TreeGrafter"/>
</dbReference>
<proteinExistence type="predicted"/>
<comment type="subcellular location">
    <subcellularLocation>
        <location evidence="1">Cell membrane</location>
        <topology evidence="1">Multi-pass membrane protein</topology>
    </subcellularLocation>
</comment>
<dbReference type="PANTHER" id="PTHR30086">
    <property type="entry name" value="ARGININE EXPORTER PROTEIN ARGO"/>
    <property type="match status" value="1"/>
</dbReference>
<feature type="transmembrane region" description="Helical" evidence="6">
    <location>
        <begin position="64"/>
        <end position="86"/>
    </location>
</feature>
<dbReference type="PANTHER" id="PTHR30086:SF20">
    <property type="entry name" value="ARGININE EXPORTER PROTEIN ARGO-RELATED"/>
    <property type="match status" value="1"/>
</dbReference>
<sequence length="224" mass="23107">MIIALTSSATVHPAAVSATSAVSMPLSMTPALTGFGTGLGLIVAIGAQNAWVLRQGVRREHIGLVIAICALSDLVLICVGTGAIRLVTGLAPWVLEVLRWGGVVYLTAFALSSFRSALRPGALEESAARPAASVAATTLALTWLNPHVYLDTVLMLGTVTNDFGPARWWAAAGACAASIVWFTGLGLGARALSRPLSSPRTWRVVDVLVGCVMLGVAVHLALGS</sequence>
<dbReference type="InterPro" id="IPR001123">
    <property type="entry name" value="LeuE-type"/>
</dbReference>
<dbReference type="AlphaFoldDB" id="J1HLY1"/>
<evidence type="ECO:0000313" key="8">
    <source>
        <dbReference type="Proteomes" id="UP000002941"/>
    </source>
</evidence>
<feature type="transmembrane region" description="Helical" evidence="6">
    <location>
        <begin position="98"/>
        <end position="118"/>
    </location>
</feature>